<protein>
    <submittedName>
        <fullName evidence="2">DinB family protein</fullName>
    </submittedName>
</protein>
<feature type="domain" description="DinB-like" evidence="1">
    <location>
        <begin position="20"/>
        <end position="141"/>
    </location>
</feature>
<proteinExistence type="predicted"/>
<evidence type="ECO:0000259" key="1">
    <source>
        <dbReference type="Pfam" id="PF12867"/>
    </source>
</evidence>
<comment type="caution">
    <text evidence="2">The sequence shown here is derived from an EMBL/GenBank/DDBJ whole genome shotgun (WGS) entry which is preliminary data.</text>
</comment>
<name>A0A942U8D8_9BACI</name>
<reference evidence="2" key="1">
    <citation type="submission" date="2021-05" db="EMBL/GenBank/DDBJ databases">
        <title>Novel Bacillus species.</title>
        <authorList>
            <person name="Liu G."/>
        </authorList>
    </citation>
    <scope>NUCLEOTIDE SEQUENCE</scope>
    <source>
        <strain evidence="2">FJAT-49825</strain>
    </source>
</reference>
<dbReference type="Pfam" id="PF12867">
    <property type="entry name" value="DinB_2"/>
    <property type="match status" value="1"/>
</dbReference>
<dbReference type="Proteomes" id="UP000679749">
    <property type="component" value="Unassembled WGS sequence"/>
</dbReference>
<organism evidence="2 3">
    <name type="scientific">Neobacillus rhizophilus</name>
    <dbReference type="NCBI Taxonomy" id="2833579"/>
    <lineage>
        <taxon>Bacteria</taxon>
        <taxon>Bacillati</taxon>
        <taxon>Bacillota</taxon>
        <taxon>Bacilli</taxon>
        <taxon>Bacillales</taxon>
        <taxon>Bacillaceae</taxon>
        <taxon>Neobacillus</taxon>
    </lineage>
</organism>
<accession>A0A942U8D8</accession>
<dbReference type="AlphaFoldDB" id="A0A942U8D8"/>
<dbReference type="EMBL" id="JAGYPF010000003">
    <property type="protein sequence ID" value="MBS4214158.1"/>
    <property type="molecule type" value="Genomic_DNA"/>
</dbReference>
<evidence type="ECO:0000313" key="3">
    <source>
        <dbReference type="Proteomes" id="UP000679749"/>
    </source>
</evidence>
<dbReference type="Gene3D" id="1.20.120.450">
    <property type="entry name" value="dinb family like domain"/>
    <property type="match status" value="1"/>
</dbReference>
<sequence>MKDIINAINHWIQVLPKEYNSMSETEISNRPLPNKWSKKEILGHLCDSAINNIVRFVKIQYSEQPYVIQSYNQEQWVAVQNYQGRPLGEILTLFQNLNKQVINIIMNIPAEKLTYLCDTGNTQQTLQWLIQDYIAHMEHHINKQILIKGHD</sequence>
<dbReference type="InterPro" id="IPR034660">
    <property type="entry name" value="DinB/YfiT-like"/>
</dbReference>
<evidence type="ECO:0000313" key="2">
    <source>
        <dbReference type="EMBL" id="MBS4214158.1"/>
    </source>
</evidence>
<gene>
    <name evidence="2" type="ORF">KHA99_17035</name>
</gene>
<keyword evidence="3" id="KW-1185">Reference proteome</keyword>
<dbReference type="SUPFAM" id="SSF109854">
    <property type="entry name" value="DinB/YfiT-like putative metalloenzymes"/>
    <property type="match status" value="1"/>
</dbReference>
<dbReference type="InterPro" id="IPR024775">
    <property type="entry name" value="DinB-like"/>
</dbReference>